<organism evidence="2 3">
    <name type="scientific">Chryseobacterium taihuense</name>
    <dbReference type="NCBI Taxonomy" id="1141221"/>
    <lineage>
        <taxon>Bacteria</taxon>
        <taxon>Pseudomonadati</taxon>
        <taxon>Bacteroidota</taxon>
        <taxon>Flavobacteriia</taxon>
        <taxon>Flavobacteriales</taxon>
        <taxon>Weeksellaceae</taxon>
        <taxon>Chryseobacterium group</taxon>
        <taxon>Chryseobacterium</taxon>
    </lineage>
</organism>
<dbReference type="KEGG" id="ctai:NCTC12078_02366"/>
<dbReference type="Proteomes" id="UP000290013">
    <property type="component" value="Chromosome"/>
</dbReference>
<evidence type="ECO:0000256" key="1">
    <source>
        <dbReference type="SAM" id="MobiDB-lite"/>
    </source>
</evidence>
<proteinExistence type="predicted"/>
<dbReference type="AlphaFoldDB" id="A0A4U8WDT8"/>
<reference evidence="2 3" key="1">
    <citation type="submission" date="2019-02" db="EMBL/GenBank/DDBJ databases">
        <authorList>
            <consortium name="Pathogen Informatics"/>
        </authorList>
    </citation>
    <scope>NUCLEOTIDE SEQUENCE [LARGE SCALE GENOMIC DNA]</scope>
    <source>
        <strain evidence="2 3">3012STDY6944375</strain>
    </source>
</reference>
<feature type="region of interest" description="Disordered" evidence="1">
    <location>
        <begin position="198"/>
        <end position="222"/>
    </location>
</feature>
<sequence>MTLFKSTFFSVFLFLGIFVFSQEKKKFANVEGVLSNILPDHQTADFWVLVHNSYGRNKEIKTSGTKKDYTPQFSGFSLRPGEDSFFYIVSGKGDKINYISDIKNLKGFIGKIDNVEEAALSAVLEGYMIDEQFVDVAANHYEDKNNYYLDLGKITSTECPYQKTHYTLTVSKATGKISNVEDHGSYMEVYTKNCKNNPRLLKLEKKEEPKDEPSKQPTKKRR</sequence>
<evidence type="ECO:0000313" key="2">
    <source>
        <dbReference type="EMBL" id="VFB04343.1"/>
    </source>
</evidence>
<dbReference type="EMBL" id="LR215974">
    <property type="protein sequence ID" value="VFB04343.1"/>
    <property type="molecule type" value="Genomic_DNA"/>
</dbReference>
<name>A0A4U8WDT8_9FLAO</name>
<dbReference type="RefSeq" id="WP_130914610.1">
    <property type="nucleotide sequence ID" value="NZ_LR215974.1"/>
</dbReference>
<accession>A0A4U8WDT8</accession>
<feature type="compositionally biased region" description="Basic and acidic residues" evidence="1">
    <location>
        <begin position="201"/>
        <end position="214"/>
    </location>
</feature>
<evidence type="ECO:0000313" key="3">
    <source>
        <dbReference type="Proteomes" id="UP000290013"/>
    </source>
</evidence>
<protein>
    <submittedName>
        <fullName evidence="2">Uncharacterized protein</fullName>
    </submittedName>
</protein>
<gene>
    <name evidence="2" type="ORF">NCTC12078_02366</name>
</gene>